<dbReference type="OMA" id="RPHEAGC"/>
<evidence type="ECO:0000256" key="1">
    <source>
        <dbReference type="ARBA" id="ARBA00022574"/>
    </source>
</evidence>
<dbReference type="InterPro" id="IPR050505">
    <property type="entry name" value="WDR55/POC1"/>
</dbReference>
<proteinExistence type="predicted"/>
<dbReference type="GeneID" id="5728032"/>
<dbReference type="SMART" id="SM00320">
    <property type="entry name" value="WD40"/>
    <property type="match status" value="7"/>
</dbReference>
<dbReference type="InParanoid" id="A0A2K3DA06"/>
<dbReference type="PROSITE" id="PS50082">
    <property type="entry name" value="WD_REPEATS_2"/>
    <property type="match status" value="4"/>
</dbReference>
<dbReference type="PRINTS" id="PR00320">
    <property type="entry name" value="GPROTEINBRPT"/>
</dbReference>
<feature type="region of interest" description="Disordered" evidence="4">
    <location>
        <begin position="87"/>
        <end position="171"/>
    </location>
</feature>
<dbReference type="Pfam" id="PF00400">
    <property type="entry name" value="WD40"/>
    <property type="match status" value="3"/>
</dbReference>
<reference evidence="5 6" key="1">
    <citation type="journal article" date="2007" name="Science">
        <title>The Chlamydomonas genome reveals the evolution of key animal and plant functions.</title>
        <authorList>
            <person name="Merchant S.S."/>
            <person name="Prochnik S.E."/>
            <person name="Vallon O."/>
            <person name="Harris E.H."/>
            <person name="Karpowicz S.J."/>
            <person name="Witman G.B."/>
            <person name="Terry A."/>
            <person name="Salamov A."/>
            <person name="Fritz-Laylin L.K."/>
            <person name="Marechal-Drouard L."/>
            <person name="Marshall W.F."/>
            <person name="Qu L.H."/>
            <person name="Nelson D.R."/>
            <person name="Sanderfoot A.A."/>
            <person name="Spalding M.H."/>
            <person name="Kapitonov V.V."/>
            <person name="Ren Q."/>
            <person name="Ferris P."/>
            <person name="Lindquist E."/>
            <person name="Shapiro H."/>
            <person name="Lucas S.M."/>
            <person name="Grimwood J."/>
            <person name="Schmutz J."/>
            <person name="Cardol P."/>
            <person name="Cerutti H."/>
            <person name="Chanfreau G."/>
            <person name="Chen C.L."/>
            <person name="Cognat V."/>
            <person name="Croft M.T."/>
            <person name="Dent R."/>
            <person name="Dutcher S."/>
            <person name="Fernandez E."/>
            <person name="Fukuzawa H."/>
            <person name="Gonzalez-Ballester D."/>
            <person name="Gonzalez-Halphen D."/>
            <person name="Hallmann A."/>
            <person name="Hanikenne M."/>
            <person name="Hippler M."/>
            <person name="Inwood W."/>
            <person name="Jabbari K."/>
            <person name="Kalanon M."/>
            <person name="Kuras R."/>
            <person name="Lefebvre P.A."/>
            <person name="Lemaire S.D."/>
            <person name="Lobanov A.V."/>
            <person name="Lohr M."/>
            <person name="Manuell A."/>
            <person name="Meier I."/>
            <person name="Mets L."/>
            <person name="Mittag M."/>
            <person name="Mittelmeier T."/>
            <person name="Moroney J.V."/>
            <person name="Moseley J."/>
            <person name="Napoli C."/>
            <person name="Nedelcu A.M."/>
            <person name="Niyogi K."/>
            <person name="Novoselov S.V."/>
            <person name="Paulsen I.T."/>
            <person name="Pazour G."/>
            <person name="Purton S."/>
            <person name="Ral J.P."/>
            <person name="Riano-Pachon D.M."/>
            <person name="Riekhof W."/>
            <person name="Rymarquis L."/>
            <person name="Schroda M."/>
            <person name="Stern D."/>
            <person name="Umen J."/>
            <person name="Willows R."/>
            <person name="Wilson N."/>
            <person name="Zimmer S.L."/>
            <person name="Allmer J."/>
            <person name="Balk J."/>
            <person name="Bisova K."/>
            <person name="Chen C.J."/>
            <person name="Elias M."/>
            <person name="Gendler K."/>
            <person name="Hauser C."/>
            <person name="Lamb M.R."/>
            <person name="Ledford H."/>
            <person name="Long J.C."/>
            <person name="Minagawa J."/>
            <person name="Page M.D."/>
            <person name="Pan J."/>
            <person name="Pootakham W."/>
            <person name="Roje S."/>
            <person name="Rose A."/>
            <person name="Stahlberg E."/>
            <person name="Terauchi A.M."/>
            <person name="Yang P."/>
            <person name="Ball S."/>
            <person name="Bowler C."/>
            <person name="Dieckmann C.L."/>
            <person name="Gladyshev V.N."/>
            <person name="Green P."/>
            <person name="Jorgensen R."/>
            <person name="Mayfield S."/>
            <person name="Mueller-Roeber B."/>
            <person name="Rajamani S."/>
            <person name="Sayre R.T."/>
            <person name="Brokstein P."/>
            <person name="Dubchak I."/>
            <person name="Goodstein D."/>
            <person name="Hornick L."/>
            <person name="Huang Y.W."/>
            <person name="Jhaveri J."/>
            <person name="Luo Y."/>
            <person name="Martinez D."/>
            <person name="Ngau W.C."/>
            <person name="Otillar B."/>
            <person name="Poliakov A."/>
            <person name="Porter A."/>
            <person name="Szajkowski L."/>
            <person name="Werner G."/>
            <person name="Zhou K."/>
            <person name="Grigoriev I.V."/>
            <person name="Rokhsar D.S."/>
            <person name="Grossman A.R."/>
        </authorList>
    </citation>
    <scope>NUCLEOTIDE SEQUENCE [LARGE SCALE GENOMIC DNA]</scope>
    <source>
        <strain evidence="6">CC-503</strain>
    </source>
</reference>
<dbReference type="InterPro" id="IPR036322">
    <property type="entry name" value="WD40_repeat_dom_sf"/>
</dbReference>
<dbReference type="ExpressionAtlas" id="A0A2K3DA06">
    <property type="expression patterns" value="baseline and differential"/>
</dbReference>
<feature type="repeat" description="WD" evidence="3">
    <location>
        <begin position="335"/>
        <end position="368"/>
    </location>
</feature>
<dbReference type="Proteomes" id="UP000006906">
    <property type="component" value="Chromosome 10"/>
</dbReference>
<feature type="region of interest" description="Disordered" evidence="4">
    <location>
        <begin position="42"/>
        <end position="64"/>
    </location>
</feature>
<dbReference type="InterPro" id="IPR001680">
    <property type="entry name" value="WD40_rpt"/>
</dbReference>
<dbReference type="PROSITE" id="PS50294">
    <property type="entry name" value="WD_REPEATS_REGION"/>
    <property type="match status" value="1"/>
</dbReference>
<dbReference type="PaxDb" id="3055-EDP06438"/>
<evidence type="ECO:0000313" key="6">
    <source>
        <dbReference type="Proteomes" id="UP000006906"/>
    </source>
</evidence>
<feature type="repeat" description="WD" evidence="3">
    <location>
        <begin position="378"/>
        <end position="412"/>
    </location>
</feature>
<gene>
    <name evidence="5" type="ORF">CHLRE_10g433450v5</name>
</gene>
<dbReference type="SUPFAM" id="SSF50978">
    <property type="entry name" value="WD40 repeat-like"/>
    <property type="match status" value="1"/>
</dbReference>
<evidence type="ECO:0000256" key="4">
    <source>
        <dbReference type="SAM" id="MobiDB-lite"/>
    </source>
</evidence>
<feature type="repeat" description="WD" evidence="3">
    <location>
        <begin position="295"/>
        <end position="325"/>
    </location>
</feature>
<dbReference type="EMBL" id="CM008971">
    <property type="protein sequence ID" value="PNW77364.1"/>
    <property type="molecule type" value="Genomic_DNA"/>
</dbReference>
<evidence type="ECO:0000256" key="3">
    <source>
        <dbReference type="PROSITE-ProRule" id="PRU00221"/>
    </source>
</evidence>
<dbReference type="RefSeq" id="XP_042920076.1">
    <property type="nucleotide sequence ID" value="XM_043066679.1"/>
</dbReference>
<name>A0A2K3DA06_CHLRE</name>
<organism evidence="5 6">
    <name type="scientific">Chlamydomonas reinhardtii</name>
    <name type="common">Chlamydomonas smithii</name>
    <dbReference type="NCBI Taxonomy" id="3055"/>
    <lineage>
        <taxon>Eukaryota</taxon>
        <taxon>Viridiplantae</taxon>
        <taxon>Chlorophyta</taxon>
        <taxon>core chlorophytes</taxon>
        <taxon>Chlorophyceae</taxon>
        <taxon>CS clade</taxon>
        <taxon>Chlamydomonadales</taxon>
        <taxon>Chlamydomonadaceae</taxon>
        <taxon>Chlamydomonas</taxon>
    </lineage>
</organism>
<feature type="region of interest" description="Disordered" evidence="4">
    <location>
        <begin position="1"/>
        <end position="21"/>
    </location>
</feature>
<protein>
    <submittedName>
        <fullName evidence="5">Uncharacterized protein</fullName>
    </submittedName>
</protein>
<dbReference type="Gramene" id="PNW77364">
    <property type="protein sequence ID" value="PNW77364"/>
    <property type="gene ID" value="CHLRE_10g433450v5"/>
</dbReference>
<sequence>MERRPTGQAPPPAGKYSAARSHVMNDKYMDDFEKAWEEMHGMSIRDGGGGGGPGAGGGRGLPVSGSALAAQQRGIYAALEEPSSSYGSGYGAGPAASAGSFGGRQNVGISPSRGVSGRTPAARAGGMGGGGILGGGASSSAAGGSLRRPGPPSYSSSSSSMAGGGAAKPGSAFGSARGTGAGMGAGASGAAGSSGGGSSFFIPAGGSRGGGGGAVETRGAFGAAALSRYPSRITLGWHSGPVDPAGALCDLSDRPNTCSAADWSRGEVVVGSTDHALYVLDAVRGLRKRTLYTKSCGHTEWVTCVTYCPDGRIVSGGMDSKLWMWPAGGTRGMQAEAHFGPISQVKYDPSSGLVASASYDKTIRLWQLGARPHEAGCLQGHEAPVLEMIVNNSGRIVSGDRSGNVLLWDTSSSGVSWRMKNVHQGHVTSLAWFDTGGPGRGASSGGGGGGGGFGADGRGSGGAAGGARSAGDADANLAGCFVTGGQDGVVRVWDPRSKTNVAKVQLHVNEQGHGAVGDIIAGGAAAGGMVVTAGADGTVRTLDPRLGFALCGTVRLTNFPYSMTAAGGLAVVGCGDGSIHFIDIQSARTLYALGANRAAVRCLEATHDRLLASGDDGNAVLYSFM</sequence>
<dbReference type="STRING" id="3055.A0A2K3DA06"/>
<keyword evidence="1 3" id="KW-0853">WD repeat</keyword>
<dbReference type="InterPro" id="IPR015943">
    <property type="entry name" value="WD40/YVTN_repeat-like_dom_sf"/>
</dbReference>
<feature type="compositionally biased region" description="Low complexity" evidence="4">
    <location>
        <begin position="87"/>
        <end position="99"/>
    </location>
</feature>
<dbReference type="OrthoDB" id="256303at2759"/>
<dbReference type="Gene3D" id="2.130.10.10">
    <property type="entry name" value="YVTN repeat-like/Quinoprotein amine dehydrogenase"/>
    <property type="match status" value="3"/>
</dbReference>
<dbReference type="InterPro" id="IPR020472">
    <property type="entry name" value="WD40_PAC1"/>
</dbReference>
<evidence type="ECO:0000313" key="5">
    <source>
        <dbReference type="EMBL" id="PNW77364.1"/>
    </source>
</evidence>
<feature type="compositionally biased region" description="Gly residues" evidence="4">
    <location>
        <begin position="125"/>
        <end position="137"/>
    </location>
</feature>
<feature type="compositionally biased region" description="Gly residues" evidence="4">
    <location>
        <begin position="438"/>
        <end position="465"/>
    </location>
</feature>
<feature type="compositionally biased region" description="Gly residues" evidence="4">
    <location>
        <begin position="46"/>
        <end position="60"/>
    </location>
</feature>
<dbReference type="PANTHER" id="PTHR44019">
    <property type="entry name" value="WD REPEAT-CONTAINING PROTEIN 55"/>
    <property type="match status" value="1"/>
</dbReference>
<dbReference type="AlphaFoldDB" id="A0A2K3DA06"/>
<feature type="compositionally biased region" description="Low complexity" evidence="4">
    <location>
        <begin position="138"/>
        <end position="161"/>
    </location>
</feature>
<dbReference type="KEGG" id="cre:CHLRE_10g433450v5"/>
<keyword evidence="2" id="KW-0677">Repeat</keyword>
<keyword evidence="6" id="KW-1185">Reference proteome</keyword>
<feature type="repeat" description="WD" evidence="3">
    <location>
        <begin position="481"/>
        <end position="503"/>
    </location>
</feature>
<feature type="region of interest" description="Disordered" evidence="4">
    <location>
        <begin position="438"/>
        <end position="468"/>
    </location>
</feature>
<accession>A0A2K3DA06</accession>
<dbReference type="PANTHER" id="PTHR44019:SF23">
    <property type="entry name" value="F-BOX DOMAIN-CONTAINING PROTEIN"/>
    <property type="match status" value="1"/>
</dbReference>
<evidence type="ECO:0000256" key="2">
    <source>
        <dbReference type="ARBA" id="ARBA00022737"/>
    </source>
</evidence>